<evidence type="ECO:0000256" key="4">
    <source>
        <dbReference type="SAM" id="MobiDB-lite"/>
    </source>
</evidence>
<name>A0A915I7B2_ROMCU</name>
<evidence type="ECO:0000256" key="3">
    <source>
        <dbReference type="ARBA" id="ARBA00022840"/>
    </source>
</evidence>
<accession>A0A915I7B2</accession>
<sequence length="185" mass="20571">SPVSKVKWDQLFQSPNFFASKYRHFIQLVCSASNKEDHMTWSGLVESKIRLLITNFERNPGVQLVHVNPEQLPPLAKKTSSSSSTTENSADGNRSVLPPCSSSLSKEGEKTLAEISAAGNRSEKSPSNVVVVETSASTPCEIMWFMGLDLNKGDVSLRNIDLTQDIRSFVETVQRHAQFINVFRE</sequence>
<dbReference type="GO" id="GO:1990817">
    <property type="term" value="F:poly(A) RNA polymerase activity"/>
    <property type="evidence" value="ECO:0007669"/>
    <property type="project" value="TreeGrafter"/>
</dbReference>
<feature type="region of interest" description="Disordered" evidence="4">
    <location>
        <begin position="68"/>
        <end position="105"/>
    </location>
</feature>
<evidence type="ECO:0000259" key="5">
    <source>
        <dbReference type="Pfam" id="PF04926"/>
    </source>
</evidence>
<dbReference type="Pfam" id="PF04926">
    <property type="entry name" value="PAP_RNA-bind"/>
    <property type="match status" value="1"/>
</dbReference>
<evidence type="ECO:0000256" key="1">
    <source>
        <dbReference type="ARBA" id="ARBA00022679"/>
    </source>
</evidence>
<dbReference type="GO" id="GO:0003723">
    <property type="term" value="F:RNA binding"/>
    <property type="evidence" value="ECO:0007669"/>
    <property type="project" value="InterPro"/>
</dbReference>
<evidence type="ECO:0000313" key="6">
    <source>
        <dbReference type="Proteomes" id="UP000887565"/>
    </source>
</evidence>
<evidence type="ECO:0000256" key="2">
    <source>
        <dbReference type="ARBA" id="ARBA00022741"/>
    </source>
</evidence>
<keyword evidence="1" id="KW-0808">Transferase</keyword>
<dbReference type="PANTHER" id="PTHR10682">
    <property type="entry name" value="POLY A POLYMERASE"/>
    <property type="match status" value="1"/>
</dbReference>
<keyword evidence="2" id="KW-0547">Nucleotide-binding</keyword>
<dbReference type="AlphaFoldDB" id="A0A915I7B2"/>
<dbReference type="WBParaSite" id="nRc.2.0.1.t10039-RA">
    <property type="protein sequence ID" value="nRc.2.0.1.t10039-RA"/>
    <property type="gene ID" value="nRc.2.0.1.g10039"/>
</dbReference>
<dbReference type="InterPro" id="IPR011068">
    <property type="entry name" value="NuclTrfase_I-like_C"/>
</dbReference>
<dbReference type="Gene3D" id="3.30.70.590">
    <property type="entry name" value="Poly(A) polymerase predicted RNA binding domain"/>
    <property type="match status" value="1"/>
</dbReference>
<dbReference type="Proteomes" id="UP000887565">
    <property type="component" value="Unplaced"/>
</dbReference>
<dbReference type="SUPFAM" id="SSF55003">
    <property type="entry name" value="PAP/Archaeal CCA-adding enzyme, C-terminal domain"/>
    <property type="match status" value="1"/>
</dbReference>
<proteinExistence type="predicted"/>
<reference evidence="7" key="1">
    <citation type="submission" date="2022-11" db="UniProtKB">
        <authorList>
            <consortium name="WormBaseParasite"/>
        </authorList>
    </citation>
    <scope>IDENTIFICATION</scope>
</reference>
<organism evidence="6 7">
    <name type="scientific">Romanomermis culicivorax</name>
    <name type="common">Nematode worm</name>
    <dbReference type="NCBI Taxonomy" id="13658"/>
    <lineage>
        <taxon>Eukaryota</taxon>
        <taxon>Metazoa</taxon>
        <taxon>Ecdysozoa</taxon>
        <taxon>Nematoda</taxon>
        <taxon>Enoplea</taxon>
        <taxon>Dorylaimia</taxon>
        <taxon>Mermithida</taxon>
        <taxon>Mermithoidea</taxon>
        <taxon>Mermithidae</taxon>
        <taxon>Romanomermis</taxon>
    </lineage>
</organism>
<dbReference type="InterPro" id="IPR007010">
    <property type="entry name" value="PolA_pol_RNA-bd_dom"/>
</dbReference>
<evidence type="ECO:0000313" key="7">
    <source>
        <dbReference type="WBParaSite" id="nRc.2.0.1.t10039-RA"/>
    </source>
</evidence>
<dbReference type="GO" id="GO:0005634">
    <property type="term" value="C:nucleus"/>
    <property type="evidence" value="ECO:0007669"/>
    <property type="project" value="TreeGrafter"/>
</dbReference>
<feature type="domain" description="Poly(A) polymerase RNA-binding" evidence="5">
    <location>
        <begin position="16"/>
        <end position="178"/>
    </location>
</feature>
<dbReference type="GO" id="GO:0005524">
    <property type="term" value="F:ATP binding"/>
    <property type="evidence" value="ECO:0007669"/>
    <property type="project" value="UniProtKB-KW"/>
</dbReference>
<dbReference type="PANTHER" id="PTHR10682:SF10">
    <property type="entry name" value="POLYNUCLEOTIDE ADENYLYLTRANSFERASE"/>
    <property type="match status" value="1"/>
</dbReference>
<protein>
    <submittedName>
        <fullName evidence="7">Poly(A) polymerase RNA-binding domain-containing protein</fullName>
    </submittedName>
</protein>
<keyword evidence="6" id="KW-1185">Reference proteome</keyword>
<keyword evidence="3" id="KW-0067">ATP-binding</keyword>
<dbReference type="GO" id="GO:0031123">
    <property type="term" value="P:RNA 3'-end processing"/>
    <property type="evidence" value="ECO:0007669"/>
    <property type="project" value="InterPro"/>
</dbReference>